<evidence type="ECO:0000313" key="1">
    <source>
        <dbReference type="EnsemblPlants" id="AUR62020717-RA:cds"/>
    </source>
</evidence>
<reference evidence="1" key="1">
    <citation type="journal article" date="2017" name="Nature">
        <title>The genome of Chenopodium quinoa.</title>
        <authorList>
            <person name="Jarvis D.E."/>
            <person name="Ho Y.S."/>
            <person name="Lightfoot D.J."/>
            <person name="Schmoeckel S.M."/>
            <person name="Li B."/>
            <person name="Borm T.J.A."/>
            <person name="Ohyanagi H."/>
            <person name="Mineta K."/>
            <person name="Michell C.T."/>
            <person name="Saber N."/>
            <person name="Kharbatia N.M."/>
            <person name="Rupper R.R."/>
            <person name="Sharp A.R."/>
            <person name="Dally N."/>
            <person name="Boughton B.A."/>
            <person name="Woo Y.H."/>
            <person name="Gao G."/>
            <person name="Schijlen E.G.W.M."/>
            <person name="Guo X."/>
            <person name="Momin A.A."/>
            <person name="Negrao S."/>
            <person name="Al-Babili S."/>
            <person name="Gehring C."/>
            <person name="Roessner U."/>
            <person name="Jung C."/>
            <person name="Murphy K."/>
            <person name="Arold S.T."/>
            <person name="Gojobori T."/>
            <person name="van der Linden C.G."/>
            <person name="van Loo E.N."/>
            <person name="Jellen E.N."/>
            <person name="Maughan P.J."/>
            <person name="Tester M."/>
        </authorList>
    </citation>
    <scope>NUCLEOTIDE SEQUENCE [LARGE SCALE GENOMIC DNA]</scope>
    <source>
        <strain evidence="1">cv. PI 614886</strain>
    </source>
</reference>
<dbReference type="Gramene" id="AUR62020717-RA">
    <property type="protein sequence ID" value="AUR62020717-RA:cds"/>
    <property type="gene ID" value="AUR62020717"/>
</dbReference>
<proteinExistence type="predicted"/>
<dbReference type="EnsemblPlants" id="AUR62020717-RA">
    <property type="protein sequence ID" value="AUR62020717-RA:cds"/>
    <property type="gene ID" value="AUR62020717"/>
</dbReference>
<protein>
    <submittedName>
        <fullName evidence="1">Uncharacterized protein</fullName>
    </submittedName>
</protein>
<keyword evidence="2" id="KW-1185">Reference proteome</keyword>
<evidence type="ECO:0000313" key="2">
    <source>
        <dbReference type="Proteomes" id="UP000596660"/>
    </source>
</evidence>
<dbReference type="Proteomes" id="UP000596660">
    <property type="component" value="Unplaced"/>
</dbReference>
<sequence>EANTIQESQERAAQKAVQKLMSHFEVRVGDFTADRLRMYQLCKFLGAVVRKTGVCVSSLEHVFVEGLGYVAWVTVTCLHCGSAMECVHSNPFPEPAAAMQKAAKKKCSALKEKFYQLKECLATRGDPFIEDEYYTPKAEIFRIPNSDVPPVTHVKRRSSALMEGASSFGVRITEPLVSGIPVLETVKKRAKFI</sequence>
<accession>A0A803LZ16</accession>
<name>A0A803LZ16_CHEQI</name>
<reference evidence="1" key="2">
    <citation type="submission" date="2021-03" db="UniProtKB">
        <authorList>
            <consortium name="EnsemblPlants"/>
        </authorList>
    </citation>
    <scope>IDENTIFICATION</scope>
</reference>
<dbReference type="AlphaFoldDB" id="A0A803LZ16"/>
<organism evidence="1 2">
    <name type="scientific">Chenopodium quinoa</name>
    <name type="common">Quinoa</name>
    <dbReference type="NCBI Taxonomy" id="63459"/>
    <lineage>
        <taxon>Eukaryota</taxon>
        <taxon>Viridiplantae</taxon>
        <taxon>Streptophyta</taxon>
        <taxon>Embryophyta</taxon>
        <taxon>Tracheophyta</taxon>
        <taxon>Spermatophyta</taxon>
        <taxon>Magnoliopsida</taxon>
        <taxon>eudicotyledons</taxon>
        <taxon>Gunneridae</taxon>
        <taxon>Pentapetalae</taxon>
        <taxon>Caryophyllales</taxon>
        <taxon>Chenopodiaceae</taxon>
        <taxon>Chenopodioideae</taxon>
        <taxon>Atripliceae</taxon>
        <taxon>Chenopodium</taxon>
    </lineage>
</organism>